<evidence type="ECO:0000313" key="2">
    <source>
        <dbReference type="Proteomes" id="UP000759131"/>
    </source>
</evidence>
<accession>A0A7R9Q6P4</accession>
<protein>
    <submittedName>
        <fullName evidence="1">Uncharacterized protein</fullName>
    </submittedName>
</protein>
<dbReference type="Proteomes" id="UP000759131">
    <property type="component" value="Unassembled WGS sequence"/>
</dbReference>
<dbReference type="Pfam" id="PF13561">
    <property type="entry name" value="adh_short_C2"/>
    <property type="match status" value="1"/>
</dbReference>
<reference evidence="1" key="1">
    <citation type="submission" date="2020-11" db="EMBL/GenBank/DDBJ databases">
        <authorList>
            <person name="Tran Van P."/>
        </authorList>
    </citation>
    <scope>NUCLEOTIDE SEQUENCE</scope>
</reference>
<dbReference type="OrthoDB" id="153074at2759"/>
<dbReference type="AlphaFoldDB" id="A0A7R9Q6P4"/>
<keyword evidence="2" id="KW-1185">Reference proteome</keyword>
<evidence type="ECO:0000313" key="1">
    <source>
        <dbReference type="EMBL" id="CAD7634371.1"/>
    </source>
</evidence>
<gene>
    <name evidence="1" type="ORF">OSB1V03_LOCUS14767</name>
</gene>
<name>A0A7R9Q6P4_9ACAR</name>
<dbReference type="Gene3D" id="3.40.50.720">
    <property type="entry name" value="NAD(P)-binding Rossmann-like Domain"/>
    <property type="match status" value="1"/>
</dbReference>
<sequence>MQEKIKDVTPLGRLGEPLDVARATVFLASSDAQFITGANLIVDGGVIPNFGIFNMN</sequence>
<dbReference type="SUPFAM" id="SSF51735">
    <property type="entry name" value="NAD(P)-binding Rossmann-fold domains"/>
    <property type="match status" value="1"/>
</dbReference>
<dbReference type="InterPro" id="IPR002347">
    <property type="entry name" value="SDR_fam"/>
</dbReference>
<dbReference type="EMBL" id="CAJPIZ010014509">
    <property type="protein sequence ID" value="CAG2114801.1"/>
    <property type="molecule type" value="Genomic_DNA"/>
</dbReference>
<organism evidence="1">
    <name type="scientific">Medioppia subpectinata</name>
    <dbReference type="NCBI Taxonomy" id="1979941"/>
    <lineage>
        <taxon>Eukaryota</taxon>
        <taxon>Metazoa</taxon>
        <taxon>Ecdysozoa</taxon>
        <taxon>Arthropoda</taxon>
        <taxon>Chelicerata</taxon>
        <taxon>Arachnida</taxon>
        <taxon>Acari</taxon>
        <taxon>Acariformes</taxon>
        <taxon>Sarcoptiformes</taxon>
        <taxon>Oribatida</taxon>
        <taxon>Brachypylina</taxon>
        <taxon>Oppioidea</taxon>
        <taxon>Oppiidae</taxon>
        <taxon>Medioppia</taxon>
    </lineage>
</organism>
<dbReference type="InterPro" id="IPR036291">
    <property type="entry name" value="NAD(P)-bd_dom_sf"/>
</dbReference>
<proteinExistence type="predicted"/>
<dbReference type="EMBL" id="OC869084">
    <property type="protein sequence ID" value="CAD7634371.1"/>
    <property type="molecule type" value="Genomic_DNA"/>
</dbReference>